<feature type="compositionally biased region" description="Pro residues" evidence="1">
    <location>
        <begin position="1"/>
        <end position="11"/>
    </location>
</feature>
<dbReference type="AlphaFoldDB" id="A0A8H7P1R7"/>
<dbReference type="Proteomes" id="UP000639403">
    <property type="component" value="Unassembled WGS sequence"/>
</dbReference>
<proteinExistence type="predicted"/>
<reference evidence="2" key="2">
    <citation type="journal article" name="Front. Microbiol.">
        <title>Degradative Capacity of Two Strains of Rhodonia placenta: From Phenotype to Genotype.</title>
        <authorList>
            <person name="Kolle M."/>
            <person name="Horta M.A.C."/>
            <person name="Nowrousian M."/>
            <person name="Ohm R.A."/>
            <person name="Benz J.P."/>
            <person name="Pilgard A."/>
        </authorList>
    </citation>
    <scope>NUCLEOTIDE SEQUENCE</scope>
    <source>
        <strain evidence="2">FPRL280</strain>
    </source>
</reference>
<name>A0A8H7P1R7_9APHY</name>
<organism evidence="2 3">
    <name type="scientific">Rhodonia placenta</name>
    <dbReference type="NCBI Taxonomy" id="104341"/>
    <lineage>
        <taxon>Eukaryota</taxon>
        <taxon>Fungi</taxon>
        <taxon>Dikarya</taxon>
        <taxon>Basidiomycota</taxon>
        <taxon>Agaricomycotina</taxon>
        <taxon>Agaricomycetes</taxon>
        <taxon>Polyporales</taxon>
        <taxon>Adustoporiaceae</taxon>
        <taxon>Rhodonia</taxon>
    </lineage>
</organism>
<evidence type="ECO:0000313" key="3">
    <source>
        <dbReference type="Proteomes" id="UP000639403"/>
    </source>
</evidence>
<feature type="region of interest" description="Disordered" evidence="1">
    <location>
        <begin position="1"/>
        <end position="28"/>
    </location>
</feature>
<accession>A0A8H7P1R7</accession>
<gene>
    <name evidence="2" type="ORF">IEO21_05532</name>
</gene>
<evidence type="ECO:0000313" key="2">
    <source>
        <dbReference type="EMBL" id="KAF9813551.1"/>
    </source>
</evidence>
<comment type="caution">
    <text evidence="2">The sequence shown here is derived from an EMBL/GenBank/DDBJ whole genome shotgun (WGS) entry which is preliminary data.</text>
</comment>
<sequence>MHPLAYPPATPTPELRASPPGRSPGLLAHRRDGFHHRARRASLHGESANGRTRARTPVFVSCRVLSCVLYARRGQSSPWEPTRRAARRPASLPGDLPCTGRDSCIRQRDVVPACGQRARARAVSMRSPRRVSANDLAPWPGHSHTALSRARLQHDAVCSAGHALCMSRRLRCLPCRGCACTPAPVLCGSGQYGRAASA</sequence>
<reference evidence="2" key="1">
    <citation type="submission" date="2020-11" db="EMBL/GenBank/DDBJ databases">
        <authorList>
            <person name="Koelle M."/>
            <person name="Horta M.A.C."/>
            <person name="Nowrousian M."/>
            <person name="Ohm R.A."/>
            <person name="Benz P."/>
            <person name="Pilgard A."/>
        </authorList>
    </citation>
    <scope>NUCLEOTIDE SEQUENCE</scope>
    <source>
        <strain evidence="2">FPRL280</strain>
    </source>
</reference>
<protein>
    <submittedName>
        <fullName evidence="2">Uncharacterized protein</fullName>
    </submittedName>
</protein>
<dbReference type="EMBL" id="JADOXO010000102">
    <property type="protein sequence ID" value="KAF9813551.1"/>
    <property type="molecule type" value="Genomic_DNA"/>
</dbReference>
<evidence type="ECO:0000256" key="1">
    <source>
        <dbReference type="SAM" id="MobiDB-lite"/>
    </source>
</evidence>